<evidence type="ECO:0000313" key="4">
    <source>
        <dbReference type="Proteomes" id="UP001055117"/>
    </source>
</evidence>
<gene>
    <name evidence="3" type="ORF">AFCDBAGC_3958</name>
</gene>
<keyword evidence="4" id="KW-1185">Reference proteome</keyword>
<dbReference type="EMBL" id="BPQG01000065">
    <property type="protein sequence ID" value="GJD46078.1"/>
    <property type="molecule type" value="Genomic_DNA"/>
</dbReference>
<evidence type="ECO:0000313" key="3">
    <source>
        <dbReference type="EMBL" id="GJD46078.1"/>
    </source>
</evidence>
<feature type="domain" description="HTH cro/C1-type" evidence="2">
    <location>
        <begin position="21"/>
        <end position="75"/>
    </location>
</feature>
<reference evidence="3 4" key="1">
    <citation type="journal article" date="2021" name="Front. Microbiol.">
        <title>Comprehensive Comparative Genomics and Phenotyping of Methylobacterium Species.</title>
        <authorList>
            <person name="Alessa O."/>
            <person name="Ogura Y."/>
            <person name="Fujitani Y."/>
            <person name="Takami H."/>
            <person name="Hayashi T."/>
            <person name="Sahin N."/>
            <person name="Tani A."/>
        </authorList>
    </citation>
    <scope>NUCLEOTIDE SEQUENCE [LARGE SCALE GENOMIC DNA]</scope>
    <source>
        <strain evidence="3 4">DSM 23679</strain>
    </source>
</reference>
<dbReference type="Gene3D" id="1.10.260.40">
    <property type="entry name" value="lambda repressor-like DNA-binding domains"/>
    <property type="match status" value="1"/>
</dbReference>
<dbReference type="PANTHER" id="PTHR46797:SF1">
    <property type="entry name" value="METHYLPHOSPHONATE SYNTHASE"/>
    <property type="match status" value="1"/>
</dbReference>
<protein>
    <recommendedName>
        <fullName evidence="2">HTH cro/C1-type domain-containing protein</fullName>
    </recommendedName>
</protein>
<dbReference type="PANTHER" id="PTHR46797">
    <property type="entry name" value="HTH-TYPE TRANSCRIPTIONAL REGULATOR"/>
    <property type="match status" value="1"/>
</dbReference>
<comment type="caution">
    <text evidence="3">The sequence shown here is derived from an EMBL/GenBank/DDBJ whole genome shotgun (WGS) entry which is preliminary data.</text>
</comment>
<dbReference type="Pfam" id="PF01381">
    <property type="entry name" value="HTH_3"/>
    <property type="match status" value="1"/>
</dbReference>
<dbReference type="InterPro" id="IPR050807">
    <property type="entry name" value="TransReg_Diox_bact_type"/>
</dbReference>
<accession>A0ABQ4QLF5</accession>
<proteinExistence type="predicted"/>
<name>A0ABQ4QLF5_9HYPH</name>
<dbReference type="InterPro" id="IPR010982">
    <property type="entry name" value="Lambda_DNA-bd_dom_sf"/>
</dbReference>
<evidence type="ECO:0000259" key="2">
    <source>
        <dbReference type="PROSITE" id="PS50943"/>
    </source>
</evidence>
<dbReference type="PROSITE" id="PS50943">
    <property type="entry name" value="HTH_CROC1"/>
    <property type="match status" value="1"/>
</dbReference>
<evidence type="ECO:0000256" key="1">
    <source>
        <dbReference type="ARBA" id="ARBA00023125"/>
    </source>
</evidence>
<sequence length="136" mass="14437">MMPTHAPKLTTDGDRSIGSRIAAYRTAQGLSQTALGQALGVTFQQVQKYEKGRNRVGAARLQAIADFLGVPVSTFFDEPAEAVDGRESIQHLLQDPEVMSLVRTFAGISDAATRRNVLAIVKAAASLATTPPASVE</sequence>
<dbReference type="CDD" id="cd00093">
    <property type="entry name" value="HTH_XRE"/>
    <property type="match status" value="1"/>
</dbReference>
<dbReference type="Proteomes" id="UP001055117">
    <property type="component" value="Unassembled WGS sequence"/>
</dbReference>
<keyword evidence="1" id="KW-0238">DNA-binding</keyword>
<dbReference type="RefSeq" id="WP_147752070.1">
    <property type="nucleotide sequence ID" value="NZ_BPQG01000065.1"/>
</dbReference>
<dbReference type="SUPFAM" id="SSF47413">
    <property type="entry name" value="lambda repressor-like DNA-binding domains"/>
    <property type="match status" value="1"/>
</dbReference>
<dbReference type="InterPro" id="IPR001387">
    <property type="entry name" value="Cro/C1-type_HTH"/>
</dbReference>
<organism evidence="3 4">
    <name type="scientific">Methylobacterium cerastii</name>
    <dbReference type="NCBI Taxonomy" id="932741"/>
    <lineage>
        <taxon>Bacteria</taxon>
        <taxon>Pseudomonadati</taxon>
        <taxon>Pseudomonadota</taxon>
        <taxon>Alphaproteobacteria</taxon>
        <taxon>Hyphomicrobiales</taxon>
        <taxon>Methylobacteriaceae</taxon>
        <taxon>Methylobacterium</taxon>
    </lineage>
</organism>
<dbReference type="SMART" id="SM00530">
    <property type="entry name" value="HTH_XRE"/>
    <property type="match status" value="1"/>
</dbReference>